<dbReference type="AlphaFoldDB" id="A0A1J4K7U4"/>
<dbReference type="EMBL" id="MLAK01000702">
    <property type="protein sequence ID" value="OHT07267.1"/>
    <property type="molecule type" value="Genomic_DNA"/>
</dbReference>
<organism evidence="3 4">
    <name type="scientific">Tritrichomonas foetus</name>
    <dbReference type="NCBI Taxonomy" id="1144522"/>
    <lineage>
        <taxon>Eukaryota</taxon>
        <taxon>Metamonada</taxon>
        <taxon>Parabasalia</taxon>
        <taxon>Tritrichomonadida</taxon>
        <taxon>Tritrichomonadidae</taxon>
        <taxon>Tritrichomonas</taxon>
    </lineage>
</organism>
<feature type="chain" id="PRO_5012136555" description="Secreted protein" evidence="2">
    <location>
        <begin position="27"/>
        <end position="215"/>
    </location>
</feature>
<evidence type="ECO:0008006" key="5">
    <source>
        <dbReference type="Google" id="ProtNLM"/>
    </source>
</evidence>
<comment type="caution">
    <text evidence="3">The sequence shown here is derived from an EMBL/GenBank/DDBJ whole genome shotgun (WGS) entry which is preliminary data.</text>
</comment>
<evidence type="ECO:0000313" key="3">
    <source>
        <dbReference type="EMBL" id="OHT07267.1"/>
    </source>
</evidence>
<keyword evidence="1" id="KW-0472">Membrane</keyword>
<dbReference type="VEuPathDB" id="TrichDB:TRFO_24602"/>
<dbReference type="RefSeq" id="XP_068360403.1">
    <property type="nucleotide sequence ID" value="XM_068503844.1"/>
</dbReference>
<name>A0A1J4K7U4_9EUKA</name>
<protein>
    <recommendedName>
        <fullName evidence="5">Secreted protein</fullName>
    </recommendedName>
</protein>
<keyword evidence="2" id="KW-0732">Signal</keyword>
<keyword evidence="1" id="KW-1133">Transmembrane helix</keyword>
<evidence type="ECO:0000256" key="1">
    <source>
        <dbReference type="SAM" id="Phobius"/>
    </source>
</evidence>
<accession>A0A1J4K7U4</accession>
<evidence type="ECO:0000256" key="2">
    <source>
        <dbReference type="SAM" id="SignalP"/>
    </source>
</evidence>
<feature type="transmembrane region" description="Helical" evidence="1">
    <location>
        <begin position="41"/>
        <end position="60"/>
    </location>
</feature>
<dbReference type="Proteomes" id="UP000179807">
    <property type="component" value="Unassembled WGS sequence"/>
</dbReference>
<evidence type="ECO:0000313" key="4">
    <source>
        <dbReference type="Proteomes" id="UP000179807"/>
    </source>
</evidence>
<keyword evidence="4" id="KW-1185">Reference proteome</keyword>
<dbReference type="GeneID" id="94838548"/>
<reference evidence="3" key="1">
    <citation type="submission" date="2016-10" db="EMBL/GenBank/DDBJ databases">
        <authorList>
            <person name="Benchimol M."/>
            <person name="Almeida L.G."/>
            <person name="Vasconcelos A.T."/>
            <person name="Perreira-Neves A."/>
            <person name="Rosa I.A."/>
            <person name="Tasca T."/>
            <person name="Bogo M.R."/>
            <person name="de Souza W."/>
        </authorList>
    </citation>
    <scope>NUCLEOTIDE SEQUENCE [LARGE SCALE GENOMIC DNA]</scope>
    <source>
        <strain evidence="3">K</strain>
    </source>
</reference>
<feature type="signal peptide" evidence="2">
    <location>
        <begin position="1"/>
        <end position="26"/>
    </location>
</feature>
<gene>
    <name evidence="3" type="ORF">TRFO_24602</name>
</gene>
<sequence length="215" mass="24788">MPKVHARKVLVHLFIATAFLGSSMFADQLQGVMFSASSCSLFSKGYIVPFLCSFGSLPLVHGHCSRNRFRLRFMFLVKVQVQFQVQVNCSGSGSSSFCFRSGSWFMAPWMKKCSRMKNSKKKVHKKKDKSIEDKENVQCSNVYVPKIVPMNCSWFRPFLCLHVQYVIVPCSLYQRFILAHFCPLRSRPYLIRLIHVHVCSCPPFVFMLFCTNVLM</sequence>
<keyword evidence="1" id="KW-0812">Transmembrane</keyword>
<proteinExistence type="predicted"/>